<accession>A0AAU9FRC1</accession>
<protein>
    <submittedName>
        <fullName evidence="1">Uncharacterized protein</fullName>
    </submittedName>
</protein>
<dbReference type="Proteomes" id="UP001500889">
    <property type="component" value="Chromosome J"/>
</dbReference>
<sequence length="112" mass="13514">MCPFSRHFRKHFLILIAFFFVCLLFRDQIAHRLPLLQLPHNQDRNEEMVQDAFSCTVERHFEDAQYLKISCRVQQPSLVSTDYRRNLIFMVPTVPKHLRRQWNLKVPFDAIV</sequence>
<reference evidence="1 2" key="1">
    <citation type="submission" date="2024-02" db="EMBL/GenBank/DDBJ databases">
        <title>A chromosome-level genome assembly of Drosophila madeirensis, a fruit fly species endemic to Madeira island.</title>
        <authorList>
            <person name="Tomihara K."/>
            <person name="Llopart A."/>
            <person name="Yamamoto D."/>
        </authorList>
    </citation>
    <scope>NUCLEOTIDE SEQUENCE [LARGE SCALE GENOMIC DNA]</scope>
    <source>
        <strain evidence="1 2">RF1</strain>
    </source>
</reference>
<dbReference type="AlphaFoldDB" id="A0AAU9FRC1"/>
<evidence type="ECO:0000313" key="1">
    <source>
        <dbReference type="EMBL" id="BFF98522.1"/>
    </source>
</evidence>
<evidence type="ECO:0000313" key="2">
    <source>
        <dbReference type="Proteomes" id="UP001500889"/>
    </source>
</evidence>
<name>A0AAU9FRC1_DROMD</name>
<organism evidence="1 2">
    <name type="scientific">Drosophila madeirensis</name>
    <name type="common">Fruit fly</name>
    <dbReference type="NCBI Taxonomy" id="30013"/>
    <lineage>
        <taxon>Eukaryota</taxon>
        <taxon>Metazoa</taxon>
        <taxon>Ecdysozoa</taxon>
        <taxon>Arthropoda</taxon>
        <taxon>Hexapoda</taxon>
        <taxon>Insecta</taxon>
        <taxon>Pterygota</taxon>
        <taxon>Neoptera</taxon>
        <taxon>Endopterygota</taxon>
        <taxon>Diptera</taxon>
        <taxon>Brachycera</taxon>
        <taxon>Muscomorpha</taxon>
        <taxon>Ephydroidea</taxon>
        <taxon>Drosophilidae</taxon>
        <taxon>Drosophila</taxon>
        <taxon>Sophophora</taxon>
    </lineage>
</organism>
<gene>
    <name evidence="1" type="ORF">DMAD_06669</name>
</gene>
<proteinExistence type="predicted"/>
<dbReference type="EMBL" id="AP029265">
    <property type="protein sequence ID" value="BFF98522.1"/>
    <property type="molecule type" value="Genomic_DNA"/>
</dbReference>
<keyword evidence="2" id="KW-1185">Reference proteome</keyword>